<dbReference type="AlphaFoldDB" id="A0A1I4ZC65"/>
<keyword evidence="2" id="KW-0963">Cytoplasm</keyword>
<dbReference type="InterPro" id="IPR051476">
    <property type="entry name" value="Bac_ResReg_Asp_Phosphatase"/>
</dbReference>
<dbReference type="Pfam" id="PF13181">
    <property type="entry name" value="TPR_8"/>
    <property type="match status" value="1"/>
</dbReference>
<dbReference type="EMBL" id="FOVN01000001">
    <property type="protein sequence ID" value="SFN47798.1"/>
    <property type="molecule type" value="Genomic_DNA"/>
</dbReference>
<comment type="subcellular location">
    <subcellularLocation>
        <location evidence="1">Cytoplasm</location>
    </subcellularLocation>
</comment>
<evidence type="ECO:0000313" key="8">
    <source>
        <dbReference type="EMBL" id="SFN47798.1"/>
    </source>
</evidence>
<dbReference type="GO" id="GO:0005737">
    <property type="term" value="C:cytoplasm"/>
    <property type="evidence" value="ECO:0007669"/>
    <property type="project" value="UniProtKB-SubCell"/>
</dbReference>
<dbReference type="PROSITE" id="PS50005">
    <property type="entry name" value="TPR"/>
    <property type="match status" value="1"/>
</dbReference>
<dbReference type="InterPro" id="IPR011990">
    <property type="entry name" value="TPR-like_helical_dom_sf"/>
</dbReference>
<keyword evidence="7" id="KW-0812">Transmembrane</keyword>
<gene>
    <name evidence="8" type="ORF">SAMN04487989_101708</name>
</gene>
<dbReference type="SUPFAM" id="SSF48452">
    <property type="entry name" value="TPR-like"/>
    <property type="match status" value="2"/>
</dbReference>
<dbReference type="SMART" id="SM00028">
    <property type="entry name" value="TPR"/>
    <property type="match status" value="5"/>
</dbReference>
<evidence type="ECO:0000256" key="7">
    <source>
        <dbReference type="SAM" id="Phobius"/>
    </source>
</evidence>
<dbReference type="STRING" id="649333.SAMN04487989_101708"/>
<evidence type="ECO:0000256" key="3">
    <source>
        <dbReference type="ARBA" id="ARBA00022737"/>
    </source>
</evidence>
<feature type="transmembrane region" description="Helical" evidence="7">
    <location>
        <begin position="345"/>
        <end position="364"/>
    </location>
</feature>
<comment type="similarity">
    <text evidence="5">Belongs to the Rap family.</text>
</comment>
<keyword evidence="7" id="KW-1133">Transmembrane helix</keyword>
<keyword evidence="4 6" id="KW-0802">TPR repeat</keyword>
<keyword evidence="7" id="KW-0472">Membrane</keyword>
<proteinExistence type="inferred from homology"/>
<reference evidence="9" key="1">
    <citation type="submission" date="2016-10" db="EMBL/GenBank/DDBJ databases">
        <authorList>
            <person name="Varghese N."/>
            <person name="Submissions S."/>
        </authorList>
    </citation>
    <scope>NUCLEOTIDE SEQUENCE [LARGE SCALE GENOMIC DNA]</scope>
    <source>
        <strain evidence="9">DSM 23925</strain>
    </source>
</reference>
<dbReference type="Gene3D" id="1.25.40.10">
    <property type="entry name" value="Tetratricopeptide repeat domain"/>
    <property type="match status" value="2"/>
</dbReference>
<dbReference type="OrthoDB" id="1253697at2"/>
<dbReference type="InterPro" id="IPR019734">
    <property type="entry name" value="TPR_rpt"/>
</dbReference>
<protein>
    <submittedName>
        <fullName evidence="8">Tetratricopeptide repeat-containing protein</fullName>
    </submittedName>
</protein>
<name>A0A1I4ZC65_9FLAO</name>
<evidence type="ECO:0000256" key="5">
    <source>
        <dbReference type="ARBA" id="ARBA00038253"/>
    </source>
</evidence>
<dbReference type="Pfam" id="PF13176">
    <property type="entry name" value="TPR_7"/>
    <property type="match status" value="1"/>
</dbReference>
<evidence type="ECO:0000256" key="6">
    <source>
        <dbReference type="PROSITE-ProRule" id="PRU00339"/>
    </source>
</evidence>
<dbReference type="RefSeq" id="WP_092206243.1">
    <property type="nucleotide sequence ID" value="NZ_FOVN01000001.1"/>
</dbReference>
<evidence type="ECO:0000256" key="4">
    <source>
        <dbReference type="ARBA" id="ARBA00022803"/>
    </source>
</evidence>
<evidence type="ECO:0000256" key="2">
    <source>
        <dbReference type="ARBA" id="ARBA00022490"/>
    </source>
</evidence>
<dbReference type="PANTHER" id="PTHR46630:SF1">
    <property type="entry name" value="TETRATRICOPEPTIDE REPEAT PROTEIN 29"/>
    <property type="match status" value="1"/>
</dbReference>
<accession>A0A1I4ZC65</accession>
<feature type="repeat" description="TPR" evidence="6">
    <location>
        <begin position="238"/>
        <end position="271"/>
    </location>
</feature>
<organism evidence="8 9">
    <name type="scientific">Bizionia echini</name>
    <dbReference type="NCBI Taxonomy" id="649333"/>
    <lineage>
        <taxon>Bacteria</taxon>
        <taxon>Pseudomonadati</taxon>
        <taxon>Bacteroidota</taxon>
        <taxon>Flavobacteriia</taxon>
        <taxon>Flavobacteriales</taxon>
        <taxon>Flavobacteriaceae</taxon>
        <taxon>Bizionia</taxon>
    </lineage>
</organism>
<sequence length="390" mass="44930">MRFSFTYIILFLVGVIKFNTVLAGNLQNSQQIDSLITARMNDIYENPDQSIAYGLSVYQDSKTSNVLKIRALMLMSLGYTSKRDYQKALKYIIKANELSSDSDSQTLKTRILFSTGILYQQLKIYDKSIEYMEKIEQVSLMPSLRDSIDIQITLANSYIVKGFIYKDNLNCDIALEYFDKGVREYEKFNTAKHNANLSIIYYNKGNCYILLSEYGNAKNSFNRSIGLAKLDKANSLISFAQKGLAEVYTLEGNYQDAINLLQKALETSKNVGDLVLNLGIYKGLFENYLALNQWDEYQKYYDLYLKTQLAVKISERNSVSDSIDENSKLQNEKITVIQNQFQNRLKWIIVTVFIIGMIVVLLEIKSRKRIKILQKTVEKTQNLKSNLEMK</sequence>
<evidence type="ECO:0000313" key="9">
    <source>
        <dbReference type="Proteomes" id="UP000198705"/>
    </source>
</evidence>
<keyword evidence="3" id="KW-0677">Repeat</keyword>
<evidence type="ECO:0000256" key="1">
    <source>
        <dbReference type="ARBA" id="ARBA00004496"/>
    </source>
</evidence>
<keyword evidence="9" id="KW-1185">Reference proteome</keyword>
<dbReference type="PANTHER" id="PTHR46630">
    <property type="entry name" value="TETRATRICOPEPTIDE REPEAT PROTEIN 29"/>
    <property type="match status" value="1"/>
</dbReference>
<dbReference type="Proteomes" id="UP000198705">
    <property type="component" value="Unassembled WGS sequence"/>
</dbReference>